<feature type="transmembrane region" description="Helical" evidence="1">
    <location>
        <begin position="299"/>
        <end position="324"/>
    </location>
</feature>
<reference evidence="2 3" key="1">
    <citation type="journal article" date="2024" name="Science">
        <title>Giant polyketide synthase enzymes in the biosynthesis of giant marine polyether toxins.</title>
        <authorList>
            <person name="Fallon T.R."/>
            <person name="Shende V.V."/>
            <person name="Wierzbicki I.H."/>
            <person name="Pendleton A.L."/>
            <person name="Watervoot N.F."/>
            <person name="Auber R.P."/>
            <person name="Gonzalez D.J."/>
            <person name="Wisecaver J.H."/>
            <person name="Moore B.S."/>
        </authorList>
    </citation>
    <scope>NUCLEOTIDE SEQUENCE [LARGE SCALE GENOMIC DNA]</scope>
    <source>
        <strain evidence="2 3">12B1</strain>
    </source>
</reference>
<keyword evidence="1" id="KW-0812">Transmembrane</keyword>
<feature type="transmembrane region" description="Helical" evidence="1">
    <location>
        <begin position="330"/>
        <end position="350"/>
    </location>
</feature>
<evidence type="ECO:0000313" key="3">
    <source>
        <dbReference type="Proteomes" id="UP001515480"/>
    </source>
</evidence>
<evidence type="ECO:0000256" key="1">
    <source>
        <dbReference type="SAM" id="Phobius"/>
    </source>
</evidence>
<protein>
    <submittedName>
        <fullName evidence="2">Uncharacterized protein</fullName>
    </submittedName>
</protein>
<feature type="transmembrane region" description="Helical" evidence="1">
    <location>
        <begin position="78"/>
        <end position="101"/>
    </location>
</feature>
<keyword evidence="1" id="KW-1133">Transmembrane helix</keyword>
<feature type="transmembrane region" description="Helical" evidence="1">
    <location>
        <begin position="371"/>
        <end position="393"/>
    </location>
</feature>
<sequence>MRAEHRDFAAFLLLGVGTQWMVNDAVYQNMDVFTAVLPEGIRLPNTAGSLSGALGPIFALSLWAVVCSTGLSLEKYLAANWILAVYPPLVAFVVACAWRAVVGDTSIVIWAALFLTNAGGQASYFVQVPMLARYFSETSVSATMTGSGIGSMVAGGLGLIQAGTSSFSPMWVMLCVTFISASSTVAWYLIVSRGWGRIRLPEEGGGKKSTTESTLLVSETEQRLWQPVMVACLLMGALLNITTWGISFLPYASLGASCTCDPSDHIAQRNYDLATSLAYVAMPIGGFLSYVLPVYDVRFHAFLVSLHSFAYLLQTFAVVGVSFMNCSAGARVTVVLGNMVLRGVFQYVITMQYRVINRLFEHSTITRGRANALYGQLTSWVSILTSFIAYGLAEGQVVGCPSAPFSPSPFGIAANHSR</sequence>
<proteinExistence type="predicted"/>
<feature type="transmembrane region" description="Helical" evidence="1">
    <location>
        <begin position="107"/>
        <end position="126"/>
    </location>
</feature>
<organism evidence="2 3">
    <name type="scientific">Prymnesium parvum</name>
    <name type="common">Toxic golden alga</name>
    <dbReference type="NCBI Taxonomy" id="97485"/>
    <lineage>
        <taxon>Eukaryota</taxon>
        <taxon>Haptista</taxon>
        <taxon>Haptophyta</taxon>
        <taxon>Prymnesiophyceae</taxon>
        <taxon>Prymnesiales</taxon>
        <taxon>Prymnesiaceae</taxon>
        <taxon>Prymnesium</taxon>
    </lineage>
</organism>
<feature type="transmembrane region" description="Helical" evidence="1">
    <location>
        <begin position="171"/>
        <end position="191"/>
    </location>
</feature>
<gene>
    <name evidence="2" type="ORF">AB1Y20_012204</name>
</gene>
<feature type="transmembrane region" description="Helical" evidence="1">
    <location>
        <begin position="273"/>
        <end position="292"/>
    </location>
</feature>
<accession>A0AB34IQ93</accession>
<keyword evidence="1" id="KW-0472">Membrane</keyword>
<dbReference type="Proteomes" id="UP001515480">
    <property type="component" value="Unassembled WGS sequence"/>
</dbReference>
<dbReference type="EMBL" id="JBGBPQ010000021">
    <property type="protein sequence ID" value="KAL1503733.1"/>
    <property type="molecule type" value="Genomic_DNA"/>
</dbReference>
<comment type="caution">
    <text evidence="2">The sequence shown here is derived from an EMBL/GenBank/DDBJ whole genome shotgun (WGS) entry which is preliminary data.</text>
</comment>
<evidence type="ECO:0000313" key="2">
    <source>
        <dbReference type="EMBL" id="KAL1503733.1"/>
    </source>
</evidence>
<keyword evidence="3" id="KW-1185">Reference proteome</keyword>
<feature type="transmembrane region" description="Helical" evidence="1">
    <location>
        <begin position="228"/>
        <end position="253"/>
    </location>
</feature>
<name>A0AB34IQ93_PRYPA</name>
<dbReference type="AlphaFoldDB" id="A0AB34IQ93"/>
<feature type="transmembrane region" description="Helical" evidence="1">
    <location>
        <begin position="48"/>
        <end position="66"/>
    </location>
</feature>
<feature type="transmembrane region" description="Helical" evidence="1">
    <location>
        <begin position="138"/>
        <end position="159"/>
    </location>
</feature>